<dbReference type="Gene3D" id="2.102.10.10">
    <property type="entry name" value="Rieske [2Fe-2S] iron-sulphur domain"/>
    <property type="match status" value="1"/>
</dbReference>
<comment type="caution">
    <text evidence="6">The sequence shown here is derived from an EMBL/GenBank/DDBJ whole genome shotgun (WGS) entry which is preliminary data.</text>
</comment>
<evidence type="ECO:0000256" key="2">
    <source>
        <dbReference type="ARBA" id="ARBA00022723"/>
    </source>
</evidence>
<dbReference type="PROSITE" id="PS51296">
    <property type="entry name" value="RIESKE"/>
    <property type="match status" value="1"/>
</dbReference>
<keyword evidence="4" id="KW-0411">Iron-sulfur</keyword>
<dbReference type="PANTHER" id="PTHR21496:SF25">
    <property type="entry name" value="RIESKE DOMAIN-CONTAINING PROTEIN"/>
    <property type="match status" value="1"/>
</dbReference>
<evidence type="ECO:0000256" key="3">
    <source>
        <dbReference type="ARBA" id="ARBA00023004"/>
    </source>
</evidence>
<keyword evidence="1" id="KW-0001">2Fe-2S</keyword>
<dbReference type="GO" id="GO:0046872">
    <property type="term" value="F:metal ion binding"/>
    <property type="evidence" value="ECO:0007669"/>
    <property type="project" value="UniProtKB-KW"/>
</dbReference>
<sequence length="164" mass="18599">MQKSTCSGFPKETGGSLPGEVLKGQRDLYDWSIRENRFQTDVVLVRPNGLVRQKSRTGAVVNSNEKKIAVFRYGNQVFAIDEKCPHLGGPLHLGDIEEMPDRSLCVKCPWHSWKFDLYTGRLKSPKGREVTAVTYPVIVKDDGSLHIGFDQFDPKYFKTESCEF</sequence>
<keyword evidence="2" id="KW-0479">Metal-binding</keyword>
<dbReference type="EMBL" id="VSWD01000005">
    <property type="protein sequence ID" value="KAK3102939.1"/>
    <property type="molecule type" value="Genomic_DNA"/>
</dbReference>
<reference evidence="6" key="1">
    <citation type="submission" date="2019-08" db="EMBL/GenBank/DDBJ databases">
        <title>The improved chromosome-level genome for the pearl oyster Pinctada fucata martensii using PacBio sequencing and Hi-C.</title>
        <authorList>
            <person name="Zheng Z."/>
        </authorList>
    </citation>
    <scope>NUCLEOTIDE SEQUENCE</scope>
    <source>
        <strain evidence="6">ZZ-2019</strain>
        <tissue evidence="6">Adductor muscle</tissue>
    </source>
</reference>
<keyword evidence="3" id="KW-0408">Iron</keyword>
<dbReference type="InterPro" id="IPR054716">
    <property type="entry name" value="Sol_Rieske_ferrdox_dom"/>
</dbReference>
<dbReference type="Pfam" id="PF22543">
    <property type="entry name" value="Rieske_4"/>
    <property type="match status" value="1"/>
</dbReference>
<gene>
    <name evidence="6" type="ORF">FSP39_015110</name>
</gene>
<dbReference type="GO" id="GO:0051537">
    <property type="term" value="F:2 iron, 2 sulfur cluster binding"/>
    <property type="evidence" value="ECO:0007669"/>
    <property type="project" value="UniProtKB-KW"/>
</dbReference>
<evidence type="ECO:0000256" key="4">
    <source>
        <dbReference type="ARBA" id="ARBA00023014"/>
    </source>
</evidence>
<organism evidence="6 7">
    <name type="scientific">Pinctada imbricata</name>
    <name type="common">Atlantic pearl-oyster</name>
    <name type="synonym">Pinctada martensii</name>
    <dbReference type="NCBI Taxonomy" id="66713"/>
    <lineage>
        <taxon>Eukaryota</taxon>
        <taxon>Metazoa</taxon>
        <taxon>Spiralia</taxon>
        <taxon>Lophotrochozoa</taxon>
        <taxon>Mollusca</taxon>
        <taxon>Bivalvia</taxon>
        <taxon>Autobranchia</taxon>
        <taxon>Pteriomorphia</taxon>
        <taxon>Pterioida</taxon>
        <taxon>Pterioidea</taxon>
        <taxon>Pteriidae</taxon>
        <taxon>Pinctada</taxon>
    </lineage>
</organism>
<evidence type="ECO:0000259" key="5">
    <source>
        <dbReference type="PROSITE" id="PS51296"/>
    </source>
</evidence>
<proteinExistence type="predicted"/>
<dbReference type="AlphaFoldDB" id="A0AA88YPG0"/>
<feature type="domain" description="Rieske" evidence="5">
    <location>
        <begin position="45"/>
        <end position="146"/>
    </location>
</feature>
<keyword evidence="7" id="KW-1185">Reference proteome</keyword>
<evidence type="ECO:0000313" key="6">
    <source>
        <dbReference type="EMBL" id="KAK3102939.1"/>
    </source>
</evidence>
<dbReference type="InterPro" id="IPR036922">
    <property type="entry name" value="Rieske_2Fe-2S_sf"/>
</dbReference>
<dbReference type="SUPFAM" id="SSF50022">
    <property type="entry name" value="ISP domain"/>
    <property type="match status" value="1"/>
</dbReference>
<dbReference type="InterPro" id="IPR017941">
    <property type="entry name" value="Rieske_2Fe-2S"/>
</dbReference>
<dbReference type="Proteomes" id="UP001186944">
    <property type="component" value="Unassembled WGS sequence"/>
</dbReference>
<name>A0AA88YPG0_PINIB</name>
<evidence type="ECO:0000256" key="1">
    <source>
        <dbReference type="ARBA" id="ARBA00022714"/>
    </source>
</evidence>
<dbReference type="PANTHER" id="PTHR21496">
    <property type="entry name" value="FERREDOXIN-RELATED"/>
    <property type="match status" value="1"/>
</dbReference>
<protein>
    <recommendedName>
        <fullName evidence="5">Rieske domain-containing protein</fullName>
    </recommendedName>
</protein>
<evidence type="ECO:0000313" key="7">
    <source>
        <dbReference type="Proteomes" id="UP001186944"/>
    </source>
</evidence>
<accession>A0AA88YPG0</accession>